<sequence>MLWKRKTKILKDEAKQFIEHQLLFIERLMGADWLSNFKPFVLTHFQVEGVDHKEIAQLVFNQVKQAIGLKDADITLDFFWEKPIQPKDPFAVLKTTDLFKEETIKIGKYRNDKTSHIICIEMSVLRNHYLLVYTLAHELAHYFLQGQKQLFFNDEKLTDILVLVMGFGNFWCELHSNKNSTNEIKTGYLSKEEGIYALAWLQEYNKDSQWELHLSDKELSKTFKQYLTDIQKDQSKKLLPEQPPRYLSASFALFLIKILDNEIIDYSFDDVFFKNLTLYNNQVKKGRAIPFKKKRTNIVKSIIEEIRSFQAKNDLELYLVQQAIGHISLYFNKPLQDSFYNKITTHWKENVQFRNQDLELIRDAFNKNSYLEPELMYTKRKELAVIILPLLQSEFNLDEISN</sequence>
<evidence type="ECO:0000313" key="2">
    <source>
        <dbReference type="Proteomes" id="UP000184432"/>
    </source>
</evidence>
<dbReference type="EMBL" id="FQYP01000009">
    <property type="protein sequence ID" value="SHJ48618.1"/>
    <property type="molecule type" value="Genomic_DNA"/>
</dbReference>
<dbReference type="OrthoDB" id="2041998at2"/>
<dbReference type="STRING" id="570521.SAMN04488508_109177"/>
<accession>A0A1M6JPP3</accession>
<organism evidence="1 2">
    <name type="scientific">Aquimarina spongiae</name>
    <dbReference type="NCBI Taxonomy" id="570521"/>
    <lineage>
        <taxon>Bacteria</taxon>
        <taxon>Pseudomonadati</taxon>
        <taxon>Bacteroidota</taxon>
        <taxon>Flavobacteriia</taxon>
        <taxon>Flavobacteriales</taxon>
        <taxon>Flavobacteriaceae</taxon>
        <taxon>Aquimarina</taxon>
    </lineage>
</organism>
<keyword evidence="2" id="KW-1185">Reference proteome</keyword>
<name>A0A1M6JPP3_9FLAO</name>
<dbReference type="AlphaFoldDB" id="A0A1M6JPP3"/>
<dbReference type="RefSeq" id="WP_073320070.1">
    <property type="nucleotide sequence ID" value="NZ_FQYP01000009.1"/>
</dbReference>
<dbReference type="Proteomes" id="UP000184432">
    <property type="component" value="Unassembled WGS sequence"/>
</dbReference>
<evidence type="ECO:0000313" key="1">
    <source>
        <dbReference type="EMBL" id="SHJ48618.1"/>
    </source>
</evidence>
<proteinExistence type="predicted"/>
<gene>
    <name evidence="1" type="ORF">SAMN04488508_109177</name>
</gene>
<protein>
    <submittedName>
        <fullName evidence="1">Uncharacterized protein</fullName>
    </submittedName>
</protein>
<reference evidence="2" key="1">
    <citation type="submission" date="2016-11" db="EMBL/GenBank/DDBJ databases">
        <authorList>
            <person name="Varghese N."/>
            <person name="Submissions S."/>
        </authorList>
    </citation>
    <scope>NUCLEOTIDE SEQUENCE [LARGE SCALE GENOMIC DNA]</scope>
    <source>
        <strain evidence="2">DSM 22623</strain>
    </source>
</reference>